<dbReference type="Pfam" id="PF00069">
    <property type="entry name" value="Pkinase"/>
    <property type="match status" value="1"/>
</dbReference>
<dbReference type="GeneID" id="80878122"/>
<dbReference type="Pfam" id="PF01590">
    <property type="entry name" value="GAF"/>
    <property type="match status" value="1"/>
</dbReference>
<dbReference type="Proteomes" id="UP001212411">
    <property type="component" value="Chromosome 3"/>
</dbReference>
<proteinExistence type="predicted"/>
<dbReference type="SUPFAM" id="SSF47384">
    <property type="entry name" value="Homodimeric domain of signal transducing histidine kinase"/>
    <property type="match status" value="1"/>
</dbReference>
<dbReference type="SMART" id="SM00065">
    <property type="entry name" value="GAF"/>
    <property type="match status" value="1"/>
</dbReference>
<evidence type="ECO:0000256" key="2">
    <source>
        <dbReference type="ARBA" id="ARBA00012438"/>
    </source>
</evidence>
<dbReference type="CDD" id="cd16922">
    <property type="entry name" value="HATPase_EvgS-ArcB-TorS-like"/>
    <property type="match status" value="1"/>
</dbReference>
<keyword evidence="3 9" id="KW-0597">Phosphoprotein</keyword>
<dbReference type="SUPFAM" id="SSF52540">
    <property type="entry name" value="P-loop containing nucleoside triphosphate hydrolases"/>
    <property type="match status" value="1"/>
</dbReference>
<dbReference type="InterPro" id="IPR000014">
    <property type="entry name" value="PAS"/>
</dbReference>
<protein>
    <recommendedName>
        <fullName evidence="2">histidine kinase</fullName>
        <ecNumber evidence="2">2.7.13.3</ecNumber>
    </recommendedName>
</protein>
<dbReference type="InterPro" id="IPR004358">
    <property type="entry name" value="Sig_transdc_His_kin-like_C"/>
</dbReference>
<dbReference type="PANTHER" id="PTHR45339:SF1">
    <property type="entry name" value="HYBRID SIGNAL TRANSDUCTION HISTIDINE KINASE J"/>
    <property type="match status" value="1"/>
</dbReference>
<accession>A0AAE9WEK6</accession>
<evidence type="ECO:0000259" key="11">
    <source>
        <dbReference type="PROSITE" id="PS50109"/>
    </source>
</evidence>
<dbReference type="CDD" id="cd17546">
    <property type="entry name" value="REC_hyHK_CKI1_RcsC-like"/>
    <property type="match status" value="1"/>
</dbReference>
<dbReference type="KEGG" id="som:SOMG_04654"/>
<evidence type="ECO:0000313" key="14">
    <source>
        <dbReference type="Proteomes" id="UP001212411"/>
    </source>
</evidence>
<keyword evidence="7" id="KW-0067">ATP-binding</keyword>
<keyword evidence="5" id="KW-0547">Nucleotide-binding</keyword>
<dbReference type="EC" id="2.7.13.3" evidence="2"/>
<feature type="domain" description="Response regulatory" evidence="12">
    <location>
        <begin position="2183"/>
        <end position="2306"/>
    </location>
</feature>
<evidence type="ECO:0000256" key="8">
    <source>
        <dbReference type="ARBA" id="ARBA00023012"/>
    </source>
</evidence>
<dbReference type="InterPro" id="IPR036890">
    <property type="entry name" value="HATPase_C_sf"/>
</dbReference>
<dbReference type="GO" id="GO:0000155">
    <property type="term" value="F:phosphorelay sensor kinase activity"/>
    <property type="evidence" value="ECO:0007669"/>
    <property type="project" value="InterPro"/>
</dbReference>
<gene>
    <name evidence="13" type="primary">mak2</name>
    <name evidence="13" type="ORF">SOMG_04654</name>
</gene>
<dbReference type="SUPFAM" id="SSF55785">
    <property type="entry name" value="PYP-like sensor domain (PAS domain)"/>
    <property type="match status" value="1"/>
</dbReference>
<dbReference type="FunFam" id="3.30.565.10:FF:000010">
    <property type="entry name" value="Sensor histidine kinase RcsC"/>
    <property type="match status" value="1"/>
</dbReference>
<dbReference type="Pfam" id="PF00512">
    <property type="entry name" value="HisKA"/>
    <property type="match status" value="1"/>
</dbReference>
<dbReference type="PRINTS" id="PR00344">
    <property type="entry name" value="BCTRLSENSOR"/>
</dbReference>
<dbReference type="SMART" id="SM00220">
    <property type="entry name" value="S_TKc"/>
    <property type="match status" value="1"/>
</dbReference>
<dbReference type="SMART" id="SM00091">
    <property type="entry name" value="PAS"/>
    <property type="match status" value="1"/>
</dbReference>
<dbReference type="Gene3D" id="3.30.565.10">
    <property type="entry name" value="Histidine kinase-like ATPase, C-terminal domain"/>
    <property type="match status" value="1"/>
</dbReference>
<dbReference type="SUPFAM" id="SSF55781">
    <property type="entry name" value="GAF domain-like"/>
    <property type="match status" value="1"/>
</dbReference>
<dbReference type="FunFam" id="1.10.287.130:FF:000002">
    <property type="entry name" value="Two-component osmosensing histidine kinase"/>
    <property type="match status" value="1"/>
</dbReference>
<dbReference type="InterPro" id="IPR003594">
    <property type="entry name" value="HATPase_dom"/>
</dbReference>
<dbReference type="Pfam" id="PF02518">
    <property type="entry name" value="HATPase_c"/>
    <property type="match status" value="1"/>
</dbReference>
<dbReference type="PROSITE" id="PS50110">
    <property type="entry name" value="RESPONSE_REGULATORY"/>
    <property type="match status" value="1"/>
</dbReference>
<dbReference type="Gene3D" id="3.40.50.2300">
    <property type="match status" value="1"/>
</dbReference>
<name>A0AAE9WEK6_9SCHI</name>
<dbReference type="InterPro" id="IPR011009">
    <property type="entry name" value="Kinase-like_dom_sf"/>
</dbReference>
<dbReference type="CDD" id="cd00130">
    <property type="entry name" value="PAS"/>
    <property type="match status" value="1"/>
</dbReference>
<dbReference type="InterPro" id="IPR029016">
    <property type="entry name" value="GAF-like_dom_sf"/>
</dbReference>
<dbReference type="InterPro" id="IPR005467">
    <property type="entry name" value="His_kinase_dom"/>
</dbReference>
<dbReference type="GO" id="GO:0005524">
    <property type="term" value="F:ATP binding"/>
    <property type="evidence" value="ECO:0007669"/>
    <property type="project" value="UniProtKB-KW"/>
</dbReference>
<evidence type="ECO:0000256" key="3">
    <source>
        <dbReference type="ARBA" id="ARBA00022553"/>
    </source>
</evidence>
<feature type="domain" description="Histidine kinase" evidence="11">
    <location>
        <begin position="1763"/>
        <end position="1988"/>
    </location>
</feature>
<evidence type="ECO:0000256" key="4">
    <source>
        <dbReference type="ARBA" id="ARBA00022679"/>
    </source>
</evidence>
<evidence type="ECO:0000256" key="6">
    <source>
        <dbReference type="ARBA" id="ARBA00022777"/>
    </source>
</evidence>
<dbReference type="InterPro" id="IPR041664">
    <property type="entry name" value="AAA_16"/>
</dbReference>
<evidence type="ECO:0000256" key="5">
    <source>
        <dbReference type="ARBA" id="ARBA00022741"/>
    </source>
</evidence>
<evidence type="ECO:0000259" key="10">
    <source>
        <dbReference type="PROSITE" id="PS50011"/>
    </source>
</evidence>
<dbReference type="InterPro" id="IPR001789">
    <property type="entry name" value="Sig_transdc_resp-reg_receiver"/>
</dbReference>
<dbReference type="CDD" id="cd00082">
    <property type="entry name" value="HisKA"/>
    <property type="match status" value="1"/>
</dbReference>
<dbReference type="Pfam" id="PF13191">
    <property type="entry name" value="AAA_16"/>
    <property type="match status" value="1"/>
</dbReference>
<evidence type="ECO:0000256" key="1">
    <source>
        <dbReference type="ARBA" id="ARBA00000085"/>
    </source>
</evidence>
<dbReference type="InterPro" id="IPR027417">
    <property type="entry name" value="P-loop_NTPase"/>
</dbReference>
<dbReference type="PANTHER" id="PTHR45339">
    <property type="entry name" value="HYBRID SIGNAL TRANSDUCTION HISTIDINE KINASE J"/>
    <property type="match status" value="1"/>
</dbReference>
<comment type="catalytic activity">
    <reaction evidence="1">
        <text>ATP + protein L-histidine = ADP + protein N-phospho-L-histidine.</text>
        <dbReference type="EC" id="2.7.13.3"/>
    </reaction>
</comment>
<dbReference type="EMBL" id="CP115613">
    <property type="protein sequence ID" value="WBW74849.1"/>
    <property type="molecule type" value="Genomic_DNA"/>
</dbReference>
<organism evidence="13 14">
    <name type="scientific">Schizosaccharomyces osmophilus</name>
    <dbReference type="NCBI Taxonomy" id="2545709"/>
    <lineage>
        <taxon>Eukaryota</taxon>
        <taxon>Fungi</taxon>
        <taxon>Dikarya</taxon>
        <taxon>Ascomycota</taxon>
        <taxon>Taphrinomycotina</taxon>
        <taxon>Schizosaccharomycetes</taxon>
        <taxon>Schizosaccharomycetales</taxon>
        <taxon>Schizosaccharomycetaceae</taxon>
        <taxon>Schizosaccharomyces</taxon>
    </lineage>
</organism>
<dbReference type="InterPro" id="IPR003661">
    <property type="entry name" value="HisK_dim/P_dom"/>
</dbReference>
<dbReference type="Gene3D" id="3.30.450.40">
    <property type="match status" value="1"/>
</dbReference>
<dbReference type="SUPFAM" id="SSF52172">
    <property type="entry name" value="CheY-like"/>
    <property type="match status" value="1"/>
</dbReference>
<reference evidence="13 14" key="1">
    <citation type="journal article" date="2023" name="G3 (Bethesda)">
        <title>A high-quality reference genome for the fission yeast Schizosaccharomyces osmophilus.</title>
        <authorList>
            <person name="Jia G.S."/>
            <person name="Zhang W.C."/>
            <person name="Liang Y."/>
            <person name="Liu X.H."/>
            <person name="Rhind N."/>
            <person name="Pidoux A."/>
            <person name="Brysch-Herzberg M."/>
            <person name="Du L.L."/>
        </authorList>
    </citation>
    <scope>NUCLEOTIDE SEQUENCE [LARGE SCALE GENOMIC DNA]</scope>
    <source>
        <strain evidence="13 14">CBS 15793</strain>
    </source>
</reference>
<dbReference type="SUPFAM" id="SSF56112">
    <property type="entry name" value="Protein kinase-like (PK-like)"/>
    <property type="match status" value="1"/>
</dbReference>
<keyword evidence="8" id="KW-0902">Two-component regulatory system</keyword>
<dbReference type="InterPro" id="IPR000719">
    <property type="entry name" value="Prot_kinase_dom"/>
</dbReference>
<keyword evidence="14" id="KW-1185">Reference proteome</keyword>
<dbReference type="Gene3D" id="3.30.450.20">
    <property type="entry name" value="PAS domain"/>
    <property type="match status" value="1"/>
</dbReference>
<evidence type="ECO:0000256" key="9">
    <source>
        <dbReference type="PROSITE-ProRule" id="PRU00169"/>
    </source>
</evidence>
<dbReference type="SMART" id="SM00388">
    <property type="entry name" value="HisKA"/>
    <property type="match status" value="1"/>
</dbReference>
<dbReference type="Pfam" id="PF00072">
    <property type="entry name" value="Response_reg"/>
    <property type="match status" value="1"/>
</dbReference>
<sequence length="2312" mass="265444">MSGIELLNTAIDAAVPELSDFTLISKREKSNPCSLLTAIFIKALHKATKKKVVLKFSLQIAKLENEYFLLRQLSSFSKGDSYAILPKYRLLLNKSVGVLVFDDPGPDLVKDWLSDSRPVDLRLFYKYALAVCHTLSFMHDKQFVHGEIRPDSFHFNTDNPIHARLLTIGTSVSPIRFTLSSLNWQRLYQVDDIRHKLQFFSPEQIGSVSRPLDSRSDIYSLGVAFYVLLTKCYPWGGKPMRIVQSIHTRQFPSVLSRRPDLPIALDNLIQRMTTKSIEERYSDTDDLCAVFYELLLHHSTSHNPVSPKLNDSLLNFKSKKQLSFPKLILCNPSDYVRIFQELACFSSKREVFTSGKNMLRIKKKHLFKNSSVQNEATYCHILTVTGERGCGKTTLLESIAVEARKFGYFAMCSFQSIHASPFSAVFNCVSQILRQVLREERETVINYFSSLWEFLGEELVYMEPLFKCVSELNYLLSPKYNFHCKHENYIKLKQRDTQEIRSASGCLGFIVCLLEILSFTCRIRSTIIVLDDLHLADSCSLTLIRGIIAHKLPILMILSWGDHLAIDNLPPYINEMPQAMVTHIKMKPFDQKHITNFLSYYLRYPTQTLDPLVQLIQGVTRGNPLILKVALNIAHTNECFKFNEKTNSWSYDLELIKQKFKTLPSFELPQVISSYLEDAFPEKTRKFLTWAALLIAPFSYEFLRLVTQPLGLFIPLVEILDFTLPIFRFSGNGINCKFTSGNLREGFLSSISAGQAETMHAHIAHALIEGEAKEFFKNDGVHHILKGLGVIKKSSNTKPYILAMQIVSDHLVQFGAYMYAKELLKACFFLLPKKPSSLGLLNSHEMVRLRIGIAMCYWWNKDNKHSYAILRNINLETVSISEYLPALRLLAKIECYQGRSENIIEKVITILDRLNFPFERDLNEDVLNRLFDDLSSKFLSCSFEVKRREPIDPEKISIISTLLSDIYFILFNASQEYYYYFSFLLAKLYLEYGDSSLRYSLIFLASYSFVKRRRPEIFLMVNELHLSVHAVRGRSASIHAELLHWMMRNELDMFQENPSIRNLTLEGILLRCVIFGDKIYGSYVLARLTAERLFRGDHIHQLLLDQENAETLLLLWEVEKPFNHYLFLCRNVLLALFGLTNNNDPNNILSTNQKSQESLSEEFLFRKPSTFCTWYYSSLIYLCTLFKHNDYVVDIASEFLKVSDCKILEQFYKLVRGFIGLCAAQVLYKKQDMSEDERHKVTLLLSNVLDAMKDFAYNYKLKSYLLWVYFLQGMIYRNEGDFMSAARNFEIAIDAEHQGFSKIELALLFEVIGEFYFTASFTYLSKSYYLRALNHYRDIGCYGIENRVKELLSEKFSFSLNQPVFSSKSTTMDSVFQEIPELFQKKDINDFSLTSHDFLFQKKEIDFLASCDTSIERNEGDKEIYHNYENEDGHLDIVSLISVIKCGQLLSSKLRLVSLLTTVIKLIIEYSQVDFAAVILQSDSQYVLSAFGNSEYSEALEPSLPLNESDIKIPESILSDVFTNARMVTLESVSKLEDDIIIKWLQEEHNLNSFMIIPLQFKDSVIGALYLQLPRNLMHLGNVIFLKLLSQQIAISISNALLFQNLRRTITDNVTLIESQQLSYQTYKNIEEQCITLLDSLPCIVWTLDSEVGEIEFTNASKHDYFETVDINGSLSWKKFIHPEQHAFFQEKLENLKSEEFGELELFLKKNGSFHWHLCRGLPLQRGSCNTKWIVVCIDINDEKEARETAIRAVNLKANFLASMSHELRTPFSSFYGMLSLLSDTKLSDEQHDIVSTAKQSCTSLVQIIDDLLNFSELESGKIKLEPSKIFDVEENIADCIELVYPSIADKPVQISYDIYPNVPALLAGDVAKLRQVITNLLGNSAKFTNEGHILLRCSMKDDPELSESDYYLYFEIEDTGIGLKPDQMKLLFKPFTQVDGSTTRIYGGSGLGLSICLEICKIMDGNIGVKSVYDEGSTFWFYVRLSKVTFELSREHFKESHQKFAGIIDELKSTRVLVVESFITTRSLFKSLFSLAHSKTMQLTKDVENVLLEAQHMNNPYDFLCIEASNKESESLIIEVLANPLLRDTSLIILMPSLRRIKFKSTVGVDSFVAILDKNQNRVSYLAEPVRLSKLIQNVSFLLTKRANHGKFSDTSKLQVFTHKRTKEVFNSEELRILRTKVSLIAEDNLIARKLLSKQLMNLGLNVETVNDGQELVETVKSKPYGYYGIIFADYHMPICDGAEAVSKIRAYENTQDVDNFVPVIALTADIQKSAKQKCLDVGMNDYLTKPFTQQQLQGMIRKYFLQEHVS</sequence>
<feature type="domain" description="Protein kinase" evidence="10">
    <location>
        <begin position="1"/>
        <end position="295"/>
    </location>
</feature>
<evidence type="ECO:0000259" key="12">
    <source>
        <dbReference type="PROSITE" id="PS50110"/>
    </source>
</evidence>
<dbReference type="PROSITE" id="PS50109">
    <property type="entry name" value="HIS_KIN"/>
    <property type="match status" value="1"/>
</dbReference>
<dbReference type="SMART" id="SM00448">
    <property type="entry name" value="REC"/>
    <property type="match status" value="1"/>
</dbReference>
<dbReference type="InterPro" id="IPR011006">
    <property type="entry name" value="CheY-like_superfamily"/>
</dbReference>
<dbReference type="SUPFAM" id="SSF55874">
    <property type="entry name" value="ATPase domain of HSP90 chaperone/DNA topoisomerase II/histidine kinase"/>
    <property type="match status" value="1"/>
</dbReference>
<feature type="modified residue" description="4-aspartylphosphate" evidence="9">
    <location>
        <position position="2235"/>
    </location>
</feature>
<keyword evidence="4" id="KW-0808">Transferase</keyword>
<dbReference type="RefSeq" id="XP_056039092.1">
    <property type="nucleotide sequence ID" value="XM_056183433.1"/>
</dbReference>
<keyword evidence="6 13" id="KW-0418">Kinase</keyword>
<dbReference type="PROSITE" id="PS50011">
    <property type="entry name" value="PROTEIN_KINASE_DOM"/>
    <property type="match status" value="1"/>
</dbReference>
<dbReference type="Gene3D" id="1.10.510.10">
    <property type="entry name" value="Transferase(Phosphotransferase) domain 1"/>
    <property type="match status" value="1"/>
</dbReference>
<evidence type="ECO:0000256" key="7">
    <source>
        <dbReference type="ARBA" id="ARBA00022840"/>
    </source>
</evidence>
<dbReference type="Gene3D" id="1.10.287.130">
    <property type="match status" value="1"/>
</dbReference>
<dbReference type="InterPro" id="IPR035965">
    <property type="entry name" value="PAS-like_dom_sf"/>
</dbReference>
<dbReference type="InterPro" id="IPR036097">
    <property type="entry name" value="HisK_dim/P_sf"/>
</dbReference>
<dbReference type="SMART" id="SM00387">
    <property type="entry name" value="HATPase_c"/>
    <property type="match status" value="1"/>
</dbReference>
<dbReference type="InterPro" id="IPR003018">
    <property type="entry name" value="GAF"/>
</dbReference>
<evidence type="ECO:0000313" key="13">
    <source>
        <dbReference type="EMBL" id="WBW74849.1"/>
    </source>
</evidence>